<comment type="caution">
    <text evidence="1">The sequence shown here is derived from an EMBL/GenBank/DDBJ whole genome shotgun (WGS) entry which is preliminary data.</text>
</comment>
<evidence type="ECO:0000313" key="1">
    <source>
        <dbReference type="EMBL" id="MBV2129710.1"/>
    </source>
</evidence>
<gene>
    <name evidence="1" type="ORF">KQY15_11465</name>
</gene>
<sequence>MHMIANLPRPVFAFLYLMWGGVKHKYMTFLTPKYAAKAKQDLAALKFDCEAIIWILSNKDADYSGAVARAYTNQHVINFAATKATIFLHEDMFQLAGVTFNERLIPEHIKKEEVLRFYVDYPPDMSLMRHLYRNYINSNEIHALKYELFHRFRVNVEKMLQAIMSVSHFDSVDYAIAVQDYDNPKRAEEFFRTLEKVLEESIVKH</sequence>
<reference evidence="1 2" key="1">
    <citation type="submission" date="2021-06" db="EMBL/GenBank/DDBJ databases">
        <title>Rheinheimera indica sp. nov., isolated from deep-sea sediment.</title>
        <authorList>
            <person name="Wang Z."/>
            <person name="Zhang X.-Y."/>
        </authorList>
    </citation>
    <scope>NUCLEOTIDE SEQUENCE [LARGE SCALE GENOMIC DNA]</scope>
    <source>
        <strain evidence="1 2">SM2107</strain>
    </source>
</reference>
<protein>
    <submittedName>
        <fullName evidence="1">Uncharacterized protein</fullName>
    </submittedName>
</protein>
<accession>A0ABS6MLM1</accession>
<keyword evidence="2" id="KW-1185">Reference proteome</keyword>
<dbReference type="Proteomes" id="UP000704611">
    <property type="component" value="Unassembled WGS sequence"/>
</dbReference>
<evidence type="ECO:0000313" key="2">
    <source>
        <dbReference type="Proteomes" id="UP000704611"/>
    </source>
</evidence>
<dbReference type="EMBL" id="JAHRID010000005">
    <property type="protein sequence ID" value="MBV2129710.1"/>
    <property type="molecule type" value="Genomic_DNA"/>
</dbReference>
<name>A0ABS6MLM1_9GAMM</name>
<dbReference type="RefSeq" id="WP_217669341.1">
    <property type="nucleotide sequence ID" value="NZ_JAHRID010000005.1"/>
</dbReference>
<proteinExistence type="predicted"/>
<organism evidence="1 2">
    <name type="scientific">Arsukibacterium indicum</name>
    <dbReference type="NCBI Taxonomy" id="2848612"/>
    <lineage>
        <taxon>Bacteria</taxon>
        <taxon>Pseudomonadati</taxon>
        <taxon>Pseudomonadota</taxon>
        <taxon>Gammaproteobacteria</taxon>
        <taxon>Chromatiales</taxon>
        <taxon>Chromatiaceae</taxon>
        <taxon>Arsukibacterium</taxon>
    </lineage>
</organism>